<keyword evidence="6" id="KW-0804">Transcription</keyword>
<dbReference type="GO" id="GO:1990527">
    <property type="term" value="C:Tec1p-Ste12p-Dig1p complex"/>
    <property type="evidence" value="ECO:0007669"/>
    <property type="project" value="TreeGrafter"/>
</dbReference>
<gene>
    <name evidence="12" type="ORF">INT43_006264</name>
</gene>
<dbReference type="Proteomes" id="UP000654370">
    <property type="component" value="Unassembled WGS sequence"/>
</dbReference>
<keyword evidence="2" id="KW-0479">Metal-binding</keyword>
<dbReference type="SUPFAM" id="SSF57667">
    <property type="entry name" value="beta-beta-alpha zinc fingers"/>
    <property type="match status" value="1"/>
</dbReference>
<organism evidence="12 13">
    <name type="scientific">Mortierella isabellina</name>
    <name type="common">Filamentous fungus</name>
    <name type="synonym">Umbelopsis isabellina</name>
    <dbReference type="NCBI Taxonomy" id="91625"/>
    <lineage>
        <taxon>Eukaryota</taxon>
        <taxon>Fungi</taxon>
        <taxon>Fungi incertae sedis</taxon>
        <taxon>Mucoromycota</taxon>
        <taxon>Mucoromycotina</taxon>
        <taxon>Umbelopsidomycetes</taxon>
        <taxon>Umbelopsidales</taxon>
        <taxon>Umbelopsidaceae</taxon>
        <taxon>Umbelopsis</taxon>
    </lineage>
</organism>
<evidence type="ECO:0000256" key="2">
    <source>
        <dbReference type="ARBA" id="ARBA00022723"/>
    </source>
</evidence>
<keyword evidence="5" id="KW-0805">Transcription regulation</keyword>
<dbReference type="InterPro" id="IPR036236">
    <property type="entry name" value="Znf_C2H2_sf"/>
</dbReference>
<dbReference type="EMBL" id="JAEPQZ010000003">
    <property type="protein sequence ID" value="KAG2183260.1"/>
    <property type="molecule type" value="Genomic_DNA"/>
</dbReference>
<dbReference type="InterPro" id="IPR003120">
    <property type="entry name" value="Ste12"/>
</dbReference>
<dbReference type="FunFam" id="3.30.160.60:FF:002343">
    <property type="entry name" value="Zinc finger protein 33A"/>
    <property type="match status" value="1"/>
</dbReference>
<keyword evidence="4" id="KW-0862">Zinc</keyword>
<dbReference type="PROSITE" id="PS00028">
    <property type="entry name" value="ZINC_FINGER_C2H2_1"/>
    <property type="match status" value="2"/>
</dbReference>
<dbReference type="Gene3D" id="3.30.160.60">
    <property type="entry name" value="Classic Zinc Finger"/>
    <property type="match status" value="2"/>
</dbReference>
<accession>A0A8H7UHH9</accession>
<dbReference type="SMART" id="SM00355">
    <property type="entry name" value="ZnF_C2H2"/>
    <property type="match status" value="2"/>
</dbReference>
<dbReference type="InterPro" id="IPR013087">
    <property type="entry name" value="Znf_C2H2_type"/>
</dbReference>
<keyword evidence="3 9" id="KW-0863">Zinc-finger</keyword>
<keyword evidence="7" id="KW-0539">Nucleus</keyword>
<evidence type="ECO:0000256" key="4">
    <source>
        <dbReference type="ARBA" id="ARBA00022833"/>
    </source>
</evidence>
<keyword evidence="13" id="KW-1185">Reference proteome</keyword>
<evidence type="ECO:0000259" key="11">
    <source>
        <dbReference type="PROSITE" id="PS50157"/>
    </source>
</evidence>
<dbReference type="SMART" id="SM00424">
    <property type="entry name" value="STE"/>
    <property type="match status" value="1"/>
</dbReference>
<comment type="similarity">
    <text evidence="8">Belongs to the STE12 transcription factor family.</text>
</comment>
<evidence type="ECO:0000256" key="10">
    <source>
        <dbReference type="SAM" id="MobiDB-lite"/>
    </source>
</evidence>
<protein>
    <recommendedName>
        <fullName evidence="11">C2H2-type domain-containing protein</fullName>
    </recommendedName>
</protein>
<evidence type="ECO:0000313" key="12">
    <source>
        <dbReference type="EMBL" id="KAG2183260.1"/>
    </source>
</evidence>
<dbReference type="PANTHER" id="PTHR47427:SF1">
    <property type="entry name" value="PROTEIN STE12"/>
    <property type="match status" value="1"/>
</dbReference>
<reference evidence="12" key="1">
    <citation type="submission" date="2020-12" db="EMBL/GenBank/DDBJ databases">
        <title>Metabolic potential, ecology and presence of endohyphal bacteria is reflected in genomic diversity of Mucoromycotina.</title>
        <authorList>
            <person name="Muszewska A."/>
            <person name="Okrasinska A."/>
            <person name="Steczkiewicz K."/>
            <person name="Drgas O."/>
            <person name="Orlowska M."/>
            <person name="Perlinska-Lenart U."/>
            <person name="Aleksandrzak-Piekarczyk T."/>
            <person name="Szatraj K."/>
            <person name="Zielenkiewicz U."/>
            <person name="Pilsyk S."/>
            <person name="Malc E."/>
            <person name="Mieczkowski P."/>
            <person name="Kruszewska J.S."/>
            <person name="Biernat P."/>
            <person name="Pawlowska J."/>
        </authorList>
    </citation>
    <scope>NUCLEOTIDE SEQUENCE</scope>
    <source>
        <strain evidence="12">WA0000067209</strain>
    </source>
</reference>
<evidence type="ECO:0000256" key="3">
    <source>
        <dbReference type="ARBA" id="ARBA00022771"/>
    </source>
</evidence>
<feature type="domain" description="C2H2-type" evidence="11">
    <location>
        <begin position="489"/>
        <end position="518"/>
    </location>
</feature>
<feature type="compositionally biased region" description="Basic and acidic residues" evidence="10">
    <location>
        <begin position="539"/>
        <end position="550"/>
    </location>
</feature>
<evidence type="ECO:0000256" key="5">
    <source>
        <dbReference type="ARBA" id="ARBA00023015"/>
    </source>
</evidence>
<evidence type="ECO:0000256" key="9">
    <source>
        <dbReference type="PROSITE-ProRule" id="PRU00042"/>
    </source>
</evidence>
<dbReference type="PANTHER" id="PTHR47427">
    <property type="entry name" value="PROTEIN STE12"/>
    <property type="match status" value="1"/>
</dbReference>
<evidence type="ECO:0000256" key="6">
    <source>
        <dbReference type="ARBA" id="ARBA00023163"/>
    </source>
</evidence>
<comment type="subcellular location">
    <subcellularLocation>
        <location evidence="1">Nucleus</location>
    </subcellularLocation>
</comment>
<feature type="compositionally biased region" description="Polar residues" evidence="10">
    <location>
        <begin position="558"/>
        <end position="576"/>
    </location>
</feature>
<proteinExistence type="inferred from homology"/>
<dbReference type="GO" id="GO:0003700">
    <property type="term" value="F:DNA-binding transcription factor activity"/>
    <property type="evidence" value="ECO:0007669"/>
    <property type="project" value="InterPro"/>
</dbReference>
<evidence type="ECO:0000256" key="8">
    <source>
        <dbReference type="ARBA" id="ARBA00024345"/>
    </source>
</evidence>
<feature type="region of interest" description="Disordered" evidence="10">
    <location>
        <begin position="528"/>
        <end position="576"/>
    </location>
</feature>
<dbReference type="PROSITE" id="PS50157">
    <property type="entry name" value="ZINC_FINGER_C2H2_2"/>
    <property type="match status" value="2"/>
</dbReference>
<feature type="domain" description="C2H2-type" evidence="11">
    <location>
        <begin position="519"/>
        <end position="546"/>
    </location>
</feature>
<evidence type="ECO:0000313" key="13">
    <source>
        <dbReference type="Proteomes" id="UP000654370"/>
    </source>
</evidence>
<name>A0A8H7UHH9_MORIS</name>
<dbReference type="Pfam" id="PF02200">
    <property type="entry name" value="STE"/>
    <property type="match status" value="1"/>
</dbReference>
<dbReference type="Pfam" id="PF00096">
    <property type="entry name" value="zf-C2H2"/>
    <property type="match status" value="2"/>
</dbReference>
<dbReference type="GO" id="GO:0005634">
    <property type="term" value="C:nucleus"/>
    <property type="evidence" value="ECO:0007669"/>
    <property type="project" value="UniProtKB-SubCell"/>
</dbReference>
<comment type="caution">
    <text evidence="12">The sequence shown here is derived from an EMBL/GenBank/DDBJ whole genome shotgun (WGS) entry which is preliminary data.</text>
</comment>
<dbReference type="GO" id="GO:0008270">
    <property type="term" value="F:zinc ion binding"/>
    <property type="evidence" value="ECO:0007669"/>
    <property type="project" value="UniProtKB-KW"/>
</dbReference>
<dbReference type="InterPro" id="IPR052127">
    <property type="entry name" value="STE12_transcription_factor"/>
</dbReference>
<dbReference type="OrthoDB" id="1095242at2759"/>
<dbReference type="AlphaFoldDB" id="A0A8H7UHH9"/>
<dbReference type="GO" id="GO:1990526">
    <property type="term" value="C:Ste12p-Dig1p-Dig2p complex"/>
    <property type="evidence" value="ECO:0007669"/>
    <property type="project" value="TreeGrafter"/>
</dbReference>
<sequence>MTLPNSDTTFDNLQYTLANLCATETAQTRLAMIEDLKRFLFEAPATWDQIDGSMMLKRFMLRGTNDAIACVLWKGLLYITGTDIVRSLMFRFHAFGRLVTNVKKFEEGIFSDLRNLKPGTDSCLECPKSDFLDLLYKYKCIRTQKKQKVFCWFSVPHDRLFLDALERDLKRENMGMEASTVAFAEPSLSFTFNNVQQLSDSLQKSAQLSAMDPSNNPFSISLGDISASTSMDMFQPIAQNDTAMMLPSTVDSRLDRYSASDDELFEFLSAMQIDGQCNTSLTGWNTLDSQTENSSTSEGEISVDSLAINSDMKYIEAGSDLFSMSNIGTTHSLNSVLSHASCSLSPPSSAIKSPADLSNTTDLKVSFDETYMTVPNLAVTECHDMPATVASTSMDTSGLTNAIVGSFPLYDTASAYKQRRRRATSVNMPMATTQPKPLAGKRIRRHTHSRPNINDQFIPMFSFDQDKNTEQLSDVTNTNDSKNNGIRAYACPLTSCNRAFKRLEHLKRHTRTHTCERPYQCPSCGKRFSRSDNLSQHQKTHDKQRVAKSEKGRKRQQSENSVASKTMTHSRSNLNVARSMDNLKEPTKETFVSSIHRSRTESSIVQSMPEYFWPAQQQSILTFDDQYEAY</sequence>
<evidence type="ECO:0000256" key="1">
    <source>
        <dbReference type="ARBA" id="ARBA00004123"/>
    </source>
</evidence>
<evidence type="ECO:0000256" key="7">
    <source>
        <dbReference type="ARBA" id="ARBA00023242"/>
    </source>
</evidence>